<evidence type="ECO:0008006" key="5">
    <source>
        <dbReference type="Google" id="ProtNLM"/>
    </source>
</evidence>
<keyword evidence="2" id="KW-0732">Signal</keyword>
<accession>A0A7U8C918</accession>
<evidence type="ECO:0000256" key="2">
    <source>
        <dbReference type="SAM" id="SignalP"/>
    </source>
</evidence>
<sequence>MGNFARIILAVCLLLPGLSQAHNVIGGVYAIGNTIEGEVGFSNGDMAAEGTEVTVTDAAGNELAKVFTDAEGLFAFEASQRIEHHFFANLSSGHVLELTLPADELPETLPGGAVVGTAQVKPVSANFSGDQVALQAMIEKAVAKQVKPLRQELAAYKEKAGLQDIIGGIGYIFGLCGVGIWWRERQKEKQREKDNASVS</sequence>
<keyword evidence="1" id="KW-0812">Transmembrane</keyword>
<dbReference type="AlphaFoldDB" id="A0A7U8C918"/>
<evidence type="ECO:0000313" key="4">
    <source>
        <dbReference type="Proteomes" id="UP000002171"/>
    </source>
</evidence>
<keyword evidence="1" id="KW-1133">Transmembrane helix</keyword>
<feature type="chain" id="PRO_5031495060" description="Cobalt ABC transporter permease" evidence="2">
    <location>
        <begin position="22"/>
        <end position="199"/>
    </location>
</feature>
<dbReference type="Proteomes" id="UP000002171">
    <property type="component" value="Unassembled WGS sequence"/>
</dbReference>
<dbReference type="SUPFAM" id="SSF49478">
    <property type="entry name" value="Cna protein B-type domain"/>
    <property type="match status" value="1"/>
</dbReference>
<evidence type="ECO:0000313" key="3">
    <source>
        <dbReference type="EMBL" id="EAR62330.1"/>
    </source>
</evidence>
<protein>
    <recommendedName>
        <fullName evidence="5">Cobalt ABC transporter permease</fullName>
    </recommendedName>
</protein>
<dbReference type="EMBL" id="AAOW01000003">
    <property type="protein sequence ID" value="EAR62330.1"/>
    <property type="molecule type" value="Genomic_DNA"/>
</dbReference>
<keyword evidence="4" id="KW-1185">Reference proteome</keyword>
<feature type="signal peptide" evidence="2">
    <location>
        <begin position="1"/>
        <end position="21"/>
    </location>
</feature>
<feature type="transmembrane region" description="Helical" evidence="1">
    <location>
        <begin position="165"/>
        <end position="182"/>
    </location>
</feature>
<gene>
    <name evidence="3" type="ORF">MED92_14873</name>
</gene>
<name>A0A7U8C918_NEPCE</name>
<reference evidence="3 4" key="1">
    <citation type="submission" date="2006-02" db="EMBL/GenBank/DDBJ databases">
        <authorList>
            <person name="Pinhassi J."/>
            <person name="Pedros-Alio C."/>
            <person name="Ferriera S."/>
            <person name="Johnson J."/>
            <person name="Kravitz S."/>
            <person name="Halpern A."/>
            <person name="Remington K."/>
            <person name="Beeson K."/>
            <person name="Tran B."/>
            <person name="Rogers Y.-H."/>
            <person name="Friedman R."/>
            <person name="Venter J.C."/>
        </authorList>
    </citation>
    <scope>NUCLEOTIDE SEQUENCE [LARGE SCALE GENOMIC DNA]</scope>
    <source>
        <strain evidence="3 4">MED92</strain>
    </source>
</reference>
<dbReference type="OrthoDB" id="8447011at2"/>
<organism evidence="3 4">
    <name type="scientific">Neptuniibacter caesariensis</name>
    <dbReference type="NCBI Taxonomy" id="207954"/>
    <lineage>
        <taxon>Bacteria</taxon>
        <taxon>Pseudomonadati</taxon>
        <taxon>Pseudomonadota</taxon>
        <taxon>Gammaproteobacteria</taxon>
        <taxon>Oceanospirillales</taxon>
        <taxon>Oceanospirillaceae</taxon>
        <taxon>Neptuniibacter</taxon>
    </lineage>
</organism>
<keyword evidence="1" id="KW-0472">Membrane</keyword>
<evidence type="ECO:0000256" key="1">
    <source>
        <dbReference type="SAM" id="Phobius"/>
    </source>
</evidence>
<proteinExistence type="predicted"/>
<dbReference type="RefSeq" id="WP_007020640.1">
    <property type="nucleotide sequence ID" value="NZ_CH724125.1"/>
</dbReference>
<comment type="caution">
    <text evidence="3">The sequence shown here is derived from an EMBL/GenBank/DDBJ whole genome shotgun (WGS) entry which is preliminary data.</text>
</comment>